<gene>
    <name evidence="3" type="ORF">D0C36_14600</name>
</gene>
<dbReference type="Proteomes" id="UP000264217">
    <property type="component" value="Unassembled WGS sequence"/>
</dbReference>
<dbReference type="EMBL" id="QWDC01000002">
    <property type="protein sequence ID" value="RFZ92640.1"/>
    <property type="molecule type" value="Genomic_DNA"/>
</dbReference>
<reference evidence="3 4" key="1">
    <citation type="submission" date="2018-08" db="EMBL/GenBank/DDBJ databases">
        <title>Mucilaginibacter sp. MYSH2.</title>
        <authorList>
            <person name="Seo T."/>
        </authorList>
    </citation>
    <scope>NUCLEOTIDE SEQUENCE [LARGE SCALE GENOMIC DNA]</scope>
    <source>
        <strain evidence="3 4">MYSH2</strain>
    </source>
</reference>
<keyword evidence="2" id="KW-1133">Transmembrane helix</keyword>
<proteinExistence type="predicted"/>
<accession>A0A372NTN5</accession>
<evidence type="ECO:0000256" key="2">
    <source>
        <dbReference type="SAM" id="Phobius"/>
    </source>
</evidence>
<keyword evidence="2" id="KW-0472">Membrane</keyword>
<dbReference type="AlphaFoldDB" id="A0A372NTN5"/>
<feature type="compositionally biased region" description="Polar residues" evidence="1">
    <location>
        <begin position="58"/>
        <end position="67"/>
    </location>
</feature>
<keyword evidence="4" id="KW-1185">Reference proteome</keyword>
<keyword evidence="2" id="KW-0812">Transmembrane</keyword>
<sequence>MLSPASRHATCLVNYMQVNYFVIGVVILLGLALLIFLILRNRKDEKDFEKDQLDDNDITNPQDPSKD</sequence>
<organism evidence="3 4">
    <name type="scientific">Mucilaginibacter conchicola</name>
    <dbReference type="NCBI Taxonomy" id="2303333"/>
    <lineage>
        <taxon>Bacteria</taxon>
        <taxon>Pseudomonadati</taxon>
        <taxon>Bacteroidota</taxon>
        <taxon>Sphingobacteriia</taxon>
        <taxon>Sphingobacteriales</taxon>
        <taxon>Sphingobacteriaceae</taxon>
        <taxon>Mucilaginibacter</taxon>
    </lineage>
</organism>
<name>A0A372NTN5_9SPHI</name>
<feature type="transmembrane region" description="Helical" evidence="2">
    <location>
        <begin position="20"/>
        <end position="39"/>
    </location>
</feature>
<protein>
    <submittedName>
        <fullName evidence="3">Uncharacterized protein</fullName>
    </submittedName>
</protein>
<feature type="region of interest" description="Disordered" evidence="1">
    <location>
        <begin position="48"/>
        <end position="67"/>
    </location>
</feature>
<comment type="caution">
    <text evidence="3">The sequence shown here is derived from an EMBL/GenBank/DDBJ whole genome shotgun (WGS) entry which is preliminary data.</text>
</comment>
<evidence type="ECO:0000313" key="3">
    <source>
        <dbReference type="EMBL" id="RFZ92640.1"/>
    </source>
</evidence>
<evidence type="ECO:0000256" key="1">
    <source>
        <dbReference type="SAM" id="MobiDB-lite"/>
    </source>
</evidence>
<evidence type="ECO:0000313" key="4">
    <source>
        <dbReference type="Proteomes" id="UP000264217"/>
    </source>
</evidence>